<dbReference type="OrthoDB" id="9809318at2"/>
<feature type="modified residue" description="4-aspartylphosphate" evidence="1">
    <location>
        <position position="53"/>
    </location>
</feature>
<dbReference type="SMART" id="SM00850">
    <property type="entry name" value="LytTR"/>
    <property type="match status" value="1"/>
</dbReference>
<dbReference type="InterPro" id="IPR001789">
    <property type="entry name" value="Sig_transdc_resp-reg_receiver"/>
</dbReference>
<dbReference type="PANTHER" id="PTHR37299">
    <property type="entry name" value="TRANSCRIPTIONAL REGULATOR-RELATED"/>
    <property type="match status" value="1"/>
</dbReference>
<dbReference type="Gene3D" id="2.40.50.40">
    <property type="match status" value="1"/>
</dbReference>
<dbReference type="InterPro" id="IPR007492">
    <property type="entry name" value="LytTR_DNA-bd_dom"/>
</dbReference>
<dbReference type="InterPro" id="IPR011006">
    <property type="entry name" value="CheY-like_superfamily"/>
</dbReference>
<dbReference type="EMBL" id="AFGF01000050">
    <property type="protein sequence ID" value="EGO64729.1"/>
    <property type="molecule type" value="Genomic_DNA"/>
</dbReference>
<evidence type="ECO:0000256" key="1">
    <source>
        <dbReference type="PROSITE-ProRule" id="PRU00169"/>
    </source>
</evidence>
<evidence type="ECO:0000259" key="2">
    <source>
        <dbReference type="PROSITE" id="PS50110"/>
    </source>
</evidence>
<name>F7NGZ8_9FIRM</name>
<evidence type="ECO:0000313" key="5">
    <source>
        <dbReference type="Proteomes" id="UP000003240"/>
    </source>
</evidence>
<keyword evidence="1" id="KW-0597">Phosphoprotein</keyword>
<dbReference type="SMART" id="SM00448">
    <property type="entry name" value="REC"/>
    <property type="match status" value="1"/>
</dbReference>
<reference evidence="4 5" key="1">
    <citation type="journal article" date="2011" name="EMBO J.">
        <title>Structural diversity of bacterial flagellar motors.</title>
        <authorList>
            <person name="Chen S."/>
            <person name="Beeby M."/>
            <person name="Murphy G.E."/>
            <person name="Leadbetter J.R."/>
            <person name="Hendrixson D.R."/>
            <person name="Briegel A."/>
            <person name="Li Z."/>
            <person name="Shi J."/>
            <person name="Tocheva E.I."/>
            <person name="Muller A."/>
            <person name="Dobro M.J."/>
            <person name="Jensen G.J."/>
        </authorList>
    </citation>
    <scope>NUCLEOTIDE SEQUENCE [LARGE SCALE GENOMIC DNA]</scope>
    <source>
        <strain evidence="4 5">DSM 6540</strain>
    </source>
</reference>
<sequence>MKVLVADDETLARDELIYLLGTHPDIFIAGEAVNGREVLEKIHRLEPDVVFLDIQMPEIDGLTAAKEILRLKKPPYLVFATAFDCHALEAFSLEAVDYLLKPFSPERLDKTLDRLRKMLAKPQLSLDILANALERVQALADPYPKRLAVANEDRVLFVDPVQIVYIYREDRDVLVCLMEGRYRSNCSLQELEHKLSGFSFFRPHRGYLVNLQYVDSITPWFNGAYQLIMKDPEKSVVPVSRSQVKSLHDALSL</sequence>
<gene>
    <name evidence="4" type="ORF">ALO_06698</name>
</gene>
<dbReference type="Gene3D" id="2.20.25.10">
    <property type="match status" value="1"/>
</dbReference>
<organism evidence="4 5">
    <name type="scientific">Acetonema longum DSM 6540</name>
    <dbReference type="NCBI Taxonomy" id="1009370"/>
    <lineage>
        <taxon>Bacteria</taxon>
        <taxon>Bacillati</taxon>
        <taxon>Bacillota</taxon>
        <taxon>Negativicutes</taxon>
        <taxon>Acetonemataceae</taxon>
        <taxon>Acetonema</taxon>
    </lineage>
</organism>
<accession>F7NGZ8</accession>
<dbReference type="PROSITE" id="PS50110">
    <property type="entry name" value="RESPONSE_REGULATORY"/>
    <property type="match status" value="1"/>
</dbReference>
<dbReference type="RefSeq" id="WP_004573161.1">
    <property type="nucleotide sequence ID" value="NZ_AFGF01000050.1"/>
</dbReference>
<dbReference type="Pfam" id="PF04397">
    <property type="entry name" value="LytTR"/>
    <property type="match status" value="1"/>
</dbReference>
<evidence type="ECO:0000313" key="4">
    <source>
        <dbReference type="EMBL" id="EGO64729.1"/>
    </source>
</evidence>
<dbReference type="CDD" id="cd17532">
    <property type="entry name" value="REC_LytTR_AlgR-like"/>
    <property type="match status" value="1"/>
</dbReference>
<dbReference type="SUPFAM" id="SSF52172">
    <property type="entry name" value="CheY-like"/>
    <property type="match status" value="1"/>
</dbReference>
<dbReference type="GO" id="GO:0003677">
    <property type="term" value="F:DNA binding"/>
    <property type="evidence" value="ECO:0007669"/>
    <property type="project" value="InterPro"/>
</dbReference>
<dbReference type="GO" id="GO:0000156">
    <property type="term" value="F:phosphorelay response regulator activity"/>
    <property type="evidence" value="ECO:0007669"/>
    <property type="project" value="InterPro"/>
</dbReference>
<dbReference type="Pfam" id="PF00072">
    <property type="entry name" value="Response_reg"/>
    <property type="match status" value="1"/>
</dbReference>
<dbReference type="Gene3D" id="3.40.50.2300">
    <property type="match status" value="1"/>
</dbReference>
<feature type="domain" description="HTH LytTR-type" evidence="3">
    <location>
        <begin position="147"/>
        <end position="253"/>
    </location>
</feature>
<dbReference type="InterPro" id="IPR046947">
    <property type="entry name" value="LytR-like"/>
</dbReference>
<protein>
    <submittedName>
        <fullName evidence="4">Two component transcriptional regulator, LytTR family protein</fullName>
    </submittedName>
</protein>
<feature type="domain" description="Response regulatory" evidence="2">
    <location>
        <begin position="2"/>
        <end position="116"/>
    </location>
</feature>
<proteinExistence type="predicted"/>
<dbReference type="AlphaFoldDB" id="F7NGZ8"/>
<keyword evidence="5" id="KW-1185">Reference proteome</keyword>
<dbReference type="Proteomes" id="UP000003240">
    <property type="component" value="Unassembled WGS sequence"/>
</dbReference>
<evidence type="ECO:0000259" key="3">
    <source>
        <dbReference type="PROSITE" id="PS50930"/>
    </source>
</evidence>
<dbReference type="STRING" id="1009370.ALO_06698"/>
<dbReference type="eggNOG" id="COG3279">
    <property type="taxonomic scope" value="Bacteria"/>
</dbReference>
<dbReference type="PANTHER" id="PTHR37299:SF1">
    <property type="entry name" value="STAGE 0 SPORULATION PROTEIN A HOMOLOG"/>
    <property type="match status" value="1"/>
</dbReference>
<dbReference type="PROSITE" id="PS50930">
    <property type="entry name" value="HTH_LYTTR"/>
    <property type="match status" value="1"/>
</dbReference>
<comment type="caution">
    <text evidence="4">The sequence shown here is derived from an EMBL/GenBank/DDBJ whole genome shotgun (WGS) entry which is preliminary data.</text>
</comment>